<comment type="caution">
    <text evidence="3">The sequence shown here is derived from an EMBL/GenBank/DDBJ whole genome shotgun (WGS) entry which is preliminary data.</text>
</comment>
<feature type="domain" description="PucR C-terminal helix-turn-helix" evidence="1">
    <location>
        <begin position="327"/>
        <end position="384"/>
    </location>
</feature>
<dbReference type="RefSeq" id="WP_345343999.1">
    <property type="nucleotide sequence ID" value="NZ_BAABFB010000030.1"/>
</dbReference>
<reference evidence="4" key="1">
    <citation type="journal article" date="2019" name="Int. J. Syst. Evol. Microbiol.">
        <title>The Global Catalogue of Microorganisms (GCM) 10K type strain sequencing project: providing services to taxonomists for standard genome sequencing and annotation.</title>
        <authorList>
            <consortium name="The Broad Institute Genomics Platform"/>
            <consortium name="The Broad Institute Genome Sequencing Center for Infectious Disease"/>
            <person name="Wu L."/>
            <person name="Ma J."/>
        </authorList>
    </citation>
    <scope>NUCLEOTIDE SEQUENCE [LARGE SCALE GENOMIC DNA]</scope>
    <source>
        <strain evidence="4">JCM 32206</strain>
    </source>
</reference>
<sequence>MVAGPVLSAAPPRAVELARAILADIDDFAGRLAERILTSEQAYAESSLLTPEQLYRTCRDNVEAMLTTLAGSAPHRLDAARAAGRVKAEQGVSLAALLHAYRLGGRMIWEELMTRSGGQPTRELLDMAAQVWALVDVYSDAAAEGYRETADTRAREDAQARTRLVRVLFADHAANPGAVADAVRALRIPDRGRFLVVSLDEPDSASATESTQARLRGVGVESVWDTEIVGRIGLLWSSNPAGLDRGLDLLADAGRIGVSAQFDRPAATVTAVEQARLARRCGSAGVTRYDQVPVPLLLVRRPDDGRLAARQILGPVLALPAEERASLLSTLDAWFRCGGSTAAAAAELHYHRNTVLYRLRRIRELTGRDFADPVHAAELYVGLRGHQLLGDGADVAGWAAGPA</sequence>
<evidence type="ECO:0000313" key="3">
    <source>
        <dbReference type="EMBL" id="GAA4477182.1"/>
    </source>
</evidence>
<dbReference type="Gene3D" id="1.10.10.2840">
    <property type="entry name" value="PucR C-terminal helix-turn-helix domain"/>
    <property type="match status" value="1"/>
</dbReference>
<dbReference type="InterPro" id="IPR042070">
    <property type="entry name" value="PucR_C-HTH_sf"/>
</dbReference>
<dbReference type="PANTHER" id="PTHR33744:SF1">
    <property type="entry name" value="DNA-BINDING TRANSCRIPTIONAL ACTIVATOR ADER"/>
    <property type="match status" value="1"/>
</dbReference>
<evidence type="ECO:0000259" key="2">
    <source>
        <dbReference type="Pfam" id="PF14361"/>
    </source>
</evidence>
<dbReference type="Proteomes" id="UP001501183">
    <property type="component" value="Unassembled WGS sequence"/>
</dbReference>
<feature type="domain" description="RsbT co-antagonist protein RsbRD N-terminal" evidence="2">
    <location>
        <begin position="26"/>
        <end position="161"/>
    </location>
</feature>
<dbReference type="EMBL" id="BAABFB010000030">
    <property type="protein sequence ID" value="GAA4477182.1"/>
    <property type="molecule type" value="Genomic_DNA"/>
</dbReference>
<dbReference type="InterPro" id="IPR051448">
    <property type="entry name" value="CdaR-like_regulators"/>
</dbReference>
<dbReference type="InterPro" id="IPR025736">
    <property type="entry name" value="PucR_C-HTH_dom"/>
</dbReference>
<gene>
    <name evidence="3" type="ORF">GCM10023094_18780</name>
</gene>
<proteinExistence type="predicted"/>
<organism evidence="3 4">
    <name type="scientific">Rhodococcus olei</name>
    <dbReference type="NCBI Taxonomy" id="2161675"/>
    <lineage>
        <taxon>Bacteria</taxon>
        <taxon>Bacillati</taxon>
        <taxon>Actinomycetota</taxon>
        <taxon>Actinomycetes</taxon>
        <taxon>Mycobacteriales</taxon>
        <taxon>Nocardiaceae</taxon>
        <taxon>Rhodococcus</taxon>
    </lineage>
</organism>
<evidence type="ECO:0000313" key="4">
    <source>
        <dbReference type="Proteomes" id="UP001501183"/>
    </source>
</evidence>
<accession>A0ABP8P1B8</accession>
<keyword evidence="4" id="KW-1185">Reference proteome</keyword>
<name>A0ABP8P1B8_9NOCA</name>
<evidence type="ECO:0000259" key="1">
    <source>
        <dbReference type="Pfam" id="PF13556"/>
    </source>
</evidence>
<protein>
    <submittedName>
        <fullName evidence="3">Helix-turn-helix domain-containing protein</fullName>
    </submittedName>
</protein>
<dbReference type="PANTHER" id="PTHR33744">
    <property type="entry name" value="CARBOHYDRATE DIACID REGULATOR"/>
    <property type="match status" value="1"/>
</dbReference>
<dbReference type="Pfam" id="PF13556">
    <property type="entry name" value="HTH_30"/>
    <property type="match status" value="1"/>
</dbReference>
<dbReference type="InterPro" id="IPR025751">
    <property type="entry name" value="RsbRD_N_dom"/>
</dbReference>
<dbReference type="Pfam" id="PF14361">
    <property type="entry name" value="RsbRD_N"/>
    <property type="match status" value="1"/>
</dbReference>